<gene>
    <name evidence="1" type="ORF">MANES_09G103600</name>
</gene>
<dbReference type="EMBL" id="CM004395">
    <property type="protein sequence ID" value="OAY41460.1"/>
    <property type="molecule type" value="Genomic_DNA"/>
</dbReference>
<name>A0A2C9VAS9_MANES</name>
<evidence type="ECO:0000313" key="1">
    <source>
        <dbReference type="EMBL" id="OAY41460.1"/>
    </source>
</evidence>
<accession>A0A2C9VAS9</accession>
<sequence length="65" mass="7569">MRTCKWAEIVWRYFKRNGRDWERDHGKFGTVVRAGLSTTSLACNDEGNNIRCIILLVCSLIYAIF</sequence>
<dbReference type="AlphaFoldDB" id="A0A2C9VAS9"/>
<reference evidence="1" key="1">
    <citation type="submission" date="2016-02" db="EMBL/GenBank/DDBJ databases">
        <title>WGS assembly of Manihot esculenta.</title>
        <authorList>
            <person name="Bredeson J.V."/>
            <person name="Prochnik S.E."/>
            <person name="Lyons J.B."/>
            <person name="Schmutz J."/>
            <person name="Grimwood J."/>
            <person name="Vrebalov J."/>
            <person name="Bart R.S."/>
            <person name="Amuge T."/>
            <person name="Ferguson M.E."/>
            <person name="Green R."/>
            <person name="Putnam N."/>
            <person name="Stites J."/>
            <person name="Rounsley S."/>
            <person name="Rokhsar D.S."/>
        </authorList>
    </citation>
    <scope>NUCLEOTIDE SEQUENCE [LARGE SCALE GENOMIC DNA]</scope>
    <source>
        <tissue evidence="1">Leaf</tissue>
    </source>
</reference>
<organism evidence="1">
    <name type="scientific">Manihot esculenta</name>
    <name type="common">Cassava</name>
    <name type="synonym">Jatropha manihot</name>
    <dbReference type="NCBI Taxonomy" id="3983"/>
    <lineage>
        <taxon>Eukaryota</taxon>
        <taxon>Viridiplantae</taxon>
        <taxon>Streptophyta</taxon>
        <taxon>Embryophyta</taxon>
        <taxon>Tracheophyta</taxon>
        <taxon>Spermatophyta</taxon>
        <taxon>Magnoliopsida</taxon>
        <taxon>eudicotyledons</taxon>
        <taxon>Gunneridae</taxon>
        <taxon>Pentapetalae</taxon>
        <taxon>rosids</taxon>
        <taxon>fabids</taxon>
        <taxon>Malpighiales</taxon>
        <taxon>Euphorbiaceae</taxon>
        <taxon>Crotonoideae</taxon>
        <taxon>Manihoteae</taxon>
        <taxon>Manihot</taxon>
    </lineage>
</organism>
<proteinExistence type="predicted"/>
<protein>
    <submittedName>
        <fullName evidence="1">Uncharacterized protein</fullName>
    </submittedName>
</protein>